<evidence type="ECO:0000256" key="5">
    <source>
        <dbReference type="ARBA" id="ARBA00023240"/>
    </source>
</evidence>
<dbReference type="CDD" id="cd19423">
    <property type="entry name" value="lipocalin_LTBP1-like"/>
    <property type="match status" value="1"/>
</dbReference>
<keyword evidence="4 7" id="KW-0732">Signal</keyword>
<dbReference type="Pfam" id="PF03973">
    <property type="entry name" value="Triabin"/>
    <property type="match status" value="1"/>
</dbReference>
<organism evidence="8">
    <name type="scientific">Triatoma infestans</name>
    <name type="common">Assassin bug</name>
    <dbReference type="NCBI Taxonomy" id="30076"/>
    <lineage>
        <taxon>Eukaryota</taxon>
        <taxon>Metazoa</taxon>
        <taxon>Ecdysozoa</taxon>
        <taxon>Arthropoda</taxon>
        <taxon>Hexapoda</taxon>
        <taxon>Insecta</taxon>
        <taxon>Pterygota</taxon>
        <taxon>Neoptera</taxon>
        <taxon>Paraneoptera</taxon>
        <taxon>Hemiptera</taxon>
        <taxon>Heteroptera</taxon>
        <taxon>Panheteroptera</taxon>
        <taxon>Cimicomorpha</taxon>
        <taxon>Reduviidae</taxon>
        <taxon>Triatominae</taxon>
        <taxon>Triatoma</taxon>
    </lineage>
</organism>
<dbReference type="SUPFAM" id="SSF50814">
    <property type="entry name" value="Lipocalins"/>
    <property type="match status" value="1"/>
</dbReference>
<comment type="similarity">
    <text evidence="6">Belongs to the calycin superfamily. Triabin family.</text>
</comment>
<dbReference type="GO" id="GO:0005576">
    <property type="term" value="C:extracellular region"/>
    <property type="evidence" value="ECO:0007669"/>
    <property type="project" value="UniProtKB-SubCell"/>
</dbReference>
<name>A6YPH4_TRIIF</name>
<evidence type="ECO:0000313" key="8">
    <source>
        <dbReference type="EMBL" id="ABR27870.1"/>
    </source>
</evidence>
<evidence type="ECO:0000256" key="3">
    <source>
        <dbReference type="ARBA" id="ARBA00022656"/>
    </source>
</evidence>
<feature type="chain" id="PRO_5002705660" evidence="7">
    <location>
        <begin position="19"/>
        <end position="175"/>
    </location>
</feature>
<keyword evidence="2" id="KW-0964">Secreted</keyword>
<proteinExistence type="evidence at transcript level"/>
<reference evidence="8" key="1">
    <citation type="submission" date="2007-05" db="EMBL/GenBank/DDBJ databases">
        <authorList>
            <person name="Douchkov D."/>
            <person name="Schweizer P."/>
        </authorList>
    </citation>
    <scope>NUCLEOTIDE SEQUENCE</scope>
    <source>
        <tissue evidence="8">Salivary gland</tissue>
    </source>
</reference>
<dbReference type="Gene3D" id="2.40.128.20">
    <property type="match status" value="1"/>
</dbReference>
<dbReference type="InterPro" id="IPR005657">
    <property type="entry name" value="Triabi/Procalin"/>
</dbReference>
<sequence>MKTIIAVTILGIVMNAFGEECVLKPGASNFDSKKYFDIPLAYVTHSQNDPETNVCRDYQSSRRADGKPVTSFTITDRSYPTGAKVTCVNNEIKGEKGHFTSVCELPAGNKYEVKSSILATDNESYAVLQRCGTSGPGNILVLQTKKNGVNPAVTKYLNANGWDITKWISRQTVRC</sequence>
<reference evidence="8" key="2">
    <citation type="journal article" date="2008" name="Insect Biochem. Mol. Biol.">
        <title>An insight into the sialome of the blood-sucking bug Triatoma infestans, a vector of Chagas' disease.</title>
        <authorList>
            <person name="Assumpcao T.C."/>
            <person name="Francischetti I.M."/>
            <person name="Andersen J.F."/>
            <person name="Schwarz A."/>
            <person name="Santana J.M."/>
            <person name="Ribeiro J.M."/>
        </authorList>
    </citation>
    <scope>NUCLEOTIDE SEQUENCE</scope>
    <source>
        <tissue evidence="8">Salivary gland</tissue>
    </source>
</reference>
<dbReference type="GO" id="GO:0090729">
    <property type="term" value="F:toxin activity"/>
    <property type="evidence" value="ECO:0007669"/>
    <property type="project" value="UniProtKB-KW"/>
</dbReference>
<dbReference type="EMBL" id="EF638985">
    <property type="protein sequence ID" value="ABR27870.1"/>
    <property type="molecule type" value="mRNA"/>
</dbReference>
<dbReference type="GO" id="GO:0030682">
    <property type="term" value="P:symbiont-mediated perturbation of host defenses"/>
    <property type="evidence" value="ECO:0007669"/>
    <property type="project" value="InterPro"/>
</dbReference>
<dbReference type="AlphaFoldDB" id="A6YPH4"/>
<keyword evidence="3" id="KW-0800">Toxin</keyword>
<evidence type="ECO:0000256" key="6">
    <source>
        <dbReference type="ARBA" id="ARBA00034121"/>
    </source>
</evidence>
<comment type="subcellular location">
    <subcellularLocation>
        <location evidence="1">Secreted</location>
    </subcellularLocation>
</comment>
<accession>A6YPH4</accession>
<dbReference type="InterPro" id="IPR012674">
    <property type="entry name" value="Calycin"/>
</dbReference>
<evidence type="ECO:0000256" key="2">
    <source>
        <dbReference type="ARBA" id="ARBA00022525"/>
    </source>
</evidence>
<evidence type="ECO:0000256" key="1">
    <source>
        <dbReference type="ARBA" id="ARBA00004613"/>
    </source>
</evidence>
<evidence type="ECO:0000256" key="7">
    <source>
        <dbReference type="SAM" id="SignalP"/>
    </source>
</evidence>
<protein>
    <submittedName>
        <fullName evidence="8">Salivary lipocalin</fullName>
    </submittedName>
</protein>
<keyword evidence="5" id="KW-1199">Hemostasis impairing toxin</keyword>
<feature type="signal peptide" evidence="7">
    <location>
        <begin position="1"/>
        <end position="18"/>
    </location>
</feature>
<evidence type="ECO:0000256" key="4">
    <source>
        <dbReference type="ARBA" id="ARBA00022729"/>
    </source>
</evidence>